<name>A0AAE3APS4_9FIRM</name>
<dbReference type="RefSeq" id="WP_308450496.1">
    <property type="nucleotide sequence ID" value="NZ_JAJEPU010000003.1"/>
</dbReference>
<dbReference type="Proteomes" id="UP001198962">
    <property type="component" value="Unassembled WGS sequence"/>
</dbReference>
<dbReference type="InterPro" id="IPR029149">
    <property type="entry name" value="Creatin/AminoP/Spt16_N"/>
</dbReference>
<reference evidence="7" key="1">
    <citation type="submission" date="2021-10" db="EMBL/GenBank/DDBJ databases">
        <title>Anaerobic single-cell dispensing facilitates the cultivation of human gut bacteria.</title>
        <authorList>
            <person name="Afrizal A."/>
        </authorList>
    </citation>
    <scope>NUCLEOTIDE SEQUENCE</scope>
    <source>
        <strain evidence="7">CLA-AA-H274</strain>
    </source>
</reference>
<dbReference type="GO" id="GO:0070006">
    <property type="term" value="F:metalloaminopeptidase activity"/>
    <property type="evidence" value="ECO:0007669"/>
    <property type="project" value="InterPro"/>
</dbReference>
<evidence type="ECO:0000313" key="8">
    <source>
        <dbReference type="Proteomes" id="UP001198962"/>
    </source>
</evidence>
<evidence type="ECO:0000256" key="3">
    <source>
        <dbReference type="ARBA" id="ARBA00022801"/>
    </source>
</evidence>
<evidence type="ECO:0000259" key="5">
    <source>
        <dbReference type="Pfam" id="PF01321"/>
    </source>
</evidence>
<keyword evidence="3" id="KW-0378">Hydrolase</keyword>
<dbReference type="GO" id="GO:0046872">
    <property type="term" value="F:metal ion binding"/>
    <property type="evidence" value="ECO:0007669"/>
    <property type="project" value="UniProtKB-KW"/>
</dbReference>
<dbReference type="InterPro" id="IPR033740">
    <property type="entry name" value="Pept_M24B"/>
</dbReference>
<evidence type="ECO:0000259" key="6">
    <source>
        <dbReference type="Pfam" id="PF16188"/>
    </source>
</evidence>
<feature type="domain" description="Creatinase N-terminal" evidence="5">
    <location>
        <begin position="7"/>
        <end position="135"/>
    </location>
</feature>
<organism evidence="7 8">
    <name type="scientific">Brotaphodocola catenula</name>
    <dbReference type="NCBI Taxonomy" id="2885361"/>
    <lineage>
        <taxon>Bacteria</taxon>
        <taxon>Bacillati</taxon>
        <taxon>Bacillota</taxon>
        <taxon>Clostridia</taxon>
        <taxon>Lachnospirales</taxon>
        <taxon>Lachnospiraceae</taxon>
        <taxon>Brotaphodocola</taxon>
    </lineage>
</organism>
<keyword evidence="8" id="KW-1185">Reference proteome</keyword>
<evidence type="ECO:0000256" key="1">
    <source>
        <dbReference type="ARBA" id="ARBA00008766"/>
    </source>
</evidence>
<evidence type="ECO:0000313" key="7">
    <source>
        <dbReference type="EMBL" id="MCC2163687.1"/>
    </source>
</evidence>
<dbReference type="InterPro" id="IPR032416">
    <property type="entry name" value="Peptidase_M24_C"/>
</dbReference>
<dbReference type="CDD" id="cd01085">
    <property type="entry name" value="APP"/>
    <property type="match status" value="1"/>
</dbReference>
<gene>
    <name evidence="7" type="ORF">LKD32_02115</name>
</gene>
<evidence type="ECO:0000256" key="2">
    <source>
        <dbReference type="ARBA" id="ARBA00022723"/>
    </source>
</evidence>
<dbReference type="InterPro" id="IPR050422">
    <property type="entry name" value="X-Pro_aminopeptidase_P"/>
</dbReference>
<protein>
    <submittedName>
        <fullName evidence="7">Aminopeptidase P family protein</fullName>
    </submittedName>
</protein>
<dbReference type="Gene3D" id="3.40.350.10">
    <property type="entry name" value="Creatinase/prolidase N-terminal domain"/>
    <property type="match status" value="2"/>
</dbReference>
<accession>A0AAE3APS4</accession>
<dbReference type="FunFam" id="3.90.230.10:FF:000009">
    <property type="entry name" value="xaa-Pro aminopeptidase 2"/>
    <property type="match status" value="1"/>
</dbReference>
<dbReference type="InterPro" id="IPR000994">
    <property type="entry name" value="Pept_M24"/>
</dbReference>
<keyword evidence="7" id="KW-0645">Protease</keyword>
<dbReference type="Pfam" id="PF01321">
    <property type="entry name" value="Creatinase_N"/>
    <property type="match status" value="1"/>
</dbReference>
<dbReference type="GO" id="GO:0005737">
    <property type="term" value="C:cytoplasm"/>
    <property type="evidence" value="ECO:0007669"/>
    <property type="project" value="UniProtKB-ARBA"/>
</dbReference>
<feature type="domain" description="Peptidase M24 C-terminal" evidence="6">
    <location>
        <begin position="537"/>
        <end position="597"/>
    </location>
</feature>
<dbReference type="SUPFAM" id="SSF55920">
    <property type="entry name" value="Creatinase/aminopeptidase"/>
    <property type="match status" value="1"/>
</dbReference>
<sequence length="601" mass="67259">METVTERIQRLREKMAEHQMDAYLVPTSDFHESEYVGEYFACRKYITGFTGSAGQAVITKDWAGLWTDGRYFVQASAELAGSGVELMKMGEPGVPTVETYLQQHLPEGGVLGFDGRVINSMMGERLRDLLGANRVSVESGYDLVGEIWEDRPELSSEPVWVLDEKYAGKSANEKIADLRAQMERAGADTHILTTLDDIAWLLNIRGNDIPCNPVALSYLAVTKTDLILFIDAKAVSDEVGEYLSAQGVKTQPYDAIYEYVHKIHHARVLLEKAKVNDAILNGLDETNKVIDQMNPTVMAKAVKNSTEIENMKKAHILDGVAMTKFIYWLKKNVGKIPMTECSVSDYLEELRKEQGALDLSFTTISAYGANAAMCHYHALPETCVNLHPEGLYLVDSGGQYLEGTTDITRTVALGPVTEEAKKHYTLVLISMLRLAHTTFIQGASGMTIDYVAREPFWKEGLDFNHGTGHGVGYLLNVHERPVGIRSRVAAGRRPEVVPFMPGMVCSDEPGLYIEGKHGIRTENLMYCLKKKKTDFGQFLGFEYLTWVPIDLEPVEVSMMTDEDLGFLNEYHQTVYEKISPYLSGDELEWLHQVTRPLEKNA</sequence>
<dbReference type="InterPro" id="IPR000587">
    <property type="entry name" value="Creatinase_N"/>
</dbReference>
<evidence type="ECO:0000259" key="4">
    <source>
        <dbReference type="Pfam" id="PF00557"/>
    </source>
</evidence>
<comment type="similarity">
    <text evidence="1">Belongs to the peptidase M24B family.</text>
</comment>
<dbReference type="Pfam" id="PF16188">
    <property type="entry name" value="Peptidase_M24_C"/>
    <property type="match status" value="1"/>
</dbReference>
<keyword evidence="7" id="KW-0031">Aminopeptidase</keyword>
<dbReference type="PANTHER" id="PTHR43763">
    <property type="entry name" value="XAA-PRO AMINOPEPTIDASE 1"/>
    <property type="match status" value="1"/>
</dbReference>
<dbReference type="Pfam" id="PF00557">
    <property type="entry name" value="Peptidase_M24"/>
    <property type="match status" value="1"/>
</dbReference>
<dbReference type="PANTHER" id="PTHR43763:SF6">
    <property type="entry name" value="XAA-PRO AMINOPEPTIDASE 1"/>
    <property type="match status" value="1"/>
</dbReference>
<dbReference type="EMBL" id="JAJEPU010000003">
    <property type="protein sequence ID" value="MCC2163687.1"/>
    <property type="molecule type" value="Genomic_DNA"/>
</dbReference>
<dbReference type="Gene3D" id="3.90.230.10">
    <property type="entry name" value="Creatinase/methionine aminopeptidase superfamily"/>
    <property type="match status" value="1"/>
</dbReference>
<dbReference type="SUPFAM" id="SSF53092">
    <property type="entry name" value="Creatinase/prolidase N-terminal domain"/>
    <property type="match status" value="2"/>
</dbReference>
<dbReference type="AlphaFoldDB" id="A0AAE3APS4"/>
<comment type="caution">
    <text evidence="7">The sequence shown here is derived from an EMBL/GenBank/DDBJ whole genome shotgun (WGS) entry which is preliminary data.</text>
</comment>
<feature type="domain" description="Peptidase M24" evidence="4">
    <location>
        <begin position="309"/>
        <end position="526"/>
    </location>
</feature>
<dbReference type="InterPro" id="IPR036005">
    <property type="entry name" value="Creatinase/aminopeptidase-like"/>
</dbReference>
<proteinExistence type="inferred from homology"/>
<keyword evidence="2" id="KW-0479">Metal-binding</keyword>
<dbReference type="Pfam" id="PF16189">
    <property type="entry name" value="Creatinase_N_2"/>
    <property type="match status" value="1"/>
</dbReference>